<protein>
    <submittedName>
        <fullName evidence="5">DeoR/GlpR family DNA-binding transcription regulator</fullName>
    </submittedName>
</protein>
<dbReference type="EMBL" id="JAHLQI010000006">
    <property type="protein sequence ID" value="MBU5491133.1"/>
    <property type="molecule type" value="Genomic_DNA"/>
</dbReference>
<evidence type="ECO:0000313" key="5">
    <source>
        <dbReference type="EMBL" id="MBU5491133.1"/>
    </source>
</evidence>
<dbReference type="InterPro" id="IPR050313">
    <property type="entry name" value="Carb_Metab_HTH_regulators"/>
</dbReference>
<dbReference type="Proteomes" id="UP000783588">
    <property type="component" value="Unassembled WGS sequence"/>
</dbReference>
<dbReference type="Pfam" id="PF08220">
    <property type="entry name" value="HTH_DeoR"/>
    <property type="match status" value="1"/>
</dbReference>
<keyword evidence="6" id="KW-1185">Reference proteome</keyword>
<sequence length="254" mass="28349">MIAETRHQMILDILHKQRSASVQELAEQLHISESTIRRDLIVLDRQGKLTKVYGGAMAMHMEPAYDPYEPDMDTKEVLFVEEKKRMGQYAASLIRADDFVYIDAGTSTIHLVNAIDGDAKKAVYVTNGLLHTRILARKGCIVYVPAGRVKPRTEAIVGAAVLNSLRRYNFTKAFMGANGISIERGFMTPTIEEAELKAAAIQSSLESWFLADESKFNKICAAGICDLGQANIITNRLPDVRYAEKTLVKEIDRE</sequence>
<proteinExistence type="predicted"/>
<dbReference type="SMART" id="SM01134">
    <property type="entry name" value="DeoRC"/>
    <property type="match status" value="1"/>
</dbReference>
<dbReference type="PROSITE" id="PS00894">
    <property type="entry name" value="HTH_DEOR_1"/>
    <property type="match status" value="1"/>
</dbReference>
<keyword evidence="1" id="KW-0805">Transcription regulation</keyword>
<accession>A0ABS6ETW6</accession>
<dbReference type="SMART" id="SM00420">
    <property type="entry name" value="HTH_DEOR"/>
    <property type="match status" value="1"/>
</dbReference>
<organism evidence="5 6">
    <name type="scientific">Butyricicoccus intestinisimiae</name>
    <dbReference type="NCBI Taxonomy" id="2841509"/>
    <lineage>
        <taxon>Bacteria</taxon>
        <taxon>Bacillati</taxon>
        <taxon>Bacillota</taxon>
        <taxon>Clostridia</taxon>
        <taxon>Eubacteriales</taxon>
        <taxon>Butyricicoccaceae</taxon>
        <taxon>Butyricicoccus</taxon>
    </lineage>
</organism>
<dbReference type="GO" id="GO:0003677">
    <property type="term" value="F:DNA binding"/>
    <property type="evidence" value="ECO:0007669"/>
    <property type="project" value="UniProtKB-KW"/>
</dbReference>
<reference evidence="5 6" key="1">
    <citation type="submission" date="2021-06" db="EMBL/GenBank/DDBJ databases">
        <authorList>
            <person name="Sun Q."/>
            <person name="Li D."/>
        </authorList>
    </citation>
    <scope>NUCLEOTIDE SEQUENCE [LARGE SCALE GENOMIC DNA]</scope>
    <source>
        <strain evidence="5 6">MSJd-7</strain>
    </source>
</reference>
<evidence type="ECO:0000256" key="3">
    <source>
        <dbReference type="ARBA" id="ARBA00023163"/>
    </source>
</evidence>
<evidence type="ECO:0000256" key="2">
    <source>
        <dbReference type="ARBA" id="ARBA00023125"/>
    </source>
</evidence>
<dbReference type="Pfam" id="PF00455">
    <property type="entry name" value="DeoRC"/>
    <property type="match status" value="1"/>
</dbReference>
<dbReference type="PANTHER" id="PTHR30363">
    <property type="entry name" value="HTH-TYPE TRANSCRIPTIONAL REGULATOR SRLR-RELATED"/>
    <property type="match status" value="1"/>
</dbReference>
<dbReference type="PROSITE" id="PS51000">
    <property type="entry name" value="HTH_DEOR_2"/>
    <property type="match status" value="1"/>
</dbReference>
<dbReference type="InterPro" id="IPR001034">
    <property type="entry name" value="DeoR_HTH"/>
</dbReference>
<dbReference type="InterPro" id="IPR014036">
    <property type="entry name" value="DeoR-like_C"/>
</dbReference>
<evidence type="ECO:0000256" key="1">
    <source>
        <dbReference type="ARBA" id="ARBA00023015"/>
    </source>
</evidence>
<evidence type="ECO:0000313" key="6">
    <source>
        <dbReference type="Proteomes" id="UP000783588"/>
    </source>
</evidence>
<dbReference type="PANTHER" id="PTHR30363:SF56">
    <property type="entry name" value="TRANSCRIPTIONAL REGULATOR, DEOR FAMILY"/>
    <property type="match status" value="1"/>
</dbReference>
<keyword evidence="2 5" id="KW-0238">DNA-binding</keyword>
<feature type="domain" description="HTH deoR-type" evidence="4">
    <location>
        <begin position="3"/>
        <end position="58"/>
    </location>
</feature>
<comment type="caution">
    <text evidence="5">The sequence shown here is derived from an EMBL/GenBank/DDBJ whole genome shotgun (WGS) entry which is preliminary data.</text>
</comment>
<keyword evidence="3" id="KW-0804">Transcription</keyword>
<gene>
    <name evidence="5" type="ORF">KQI75_11000</name>
</gene>
<name>A0ABS6ETW6_9FIRM</name>
<dbReference type="RefSeq" id="WP_216470846.1">
    <property type="nucleotide sequence ID" value="NZ_JAHLQI010000006.1"/>
</dbReference>
<dbReference type="InterPro" id="IPR018356">
    <property type="entry name" value="Tscrpt_reg_HTH_DeoR_CS"/>
</dbReference>
<evidence type="ECO:0000259" key="4">
    <source>
        <dbReference type="PROSITE" id="PS51000"/>
    </source>
</evidence>